<reference evidence="2 3" key="1">
    <citation type="journal article" date="2019" name="Lett. Appl. Microbiol.">
        <title>A case of 'blown pack' spoilage of vacuum-packaged pork likely associated with Clostridium estertheticum in Canada.</title>
        <authorList>
            <person name="Zhang P."/>
            <person name="Ward P."/>
            <person name="McMullen L.M."/>
            <person name="Yang X."/>
        </authorList>
    </citation>
    <scope>NUCLEOTIDE SEQUENCE [LARGE SCALE GENOMIC DNA]</scope>
    <source>
        <strain evidence="2 3">MA19</strain>
    </source>
</reference>
<evidence type="ECO:0000256" key="1">
    <source>
        <dbReference type="SAM" id="Phobius"/>
    </source>
</evidence>
<keyword evidence="1" id="KW-1133">Transmembrane helix</keyword>
<sequence length="207" mass="24649">MKKLRCYISLEKEEKWLNEMRSRGWELDGKHTKYEFRKNPPNNTIIKIDYRNFKSKDDFQNYITLFNDFGWKHIAGTKTSGKQYFKKTDERDGDDIFSDVSSNAERYKKLSTMWLSMAACYIPIFISLVTTKTIGINEVLNPKLLYYTPGLWQRTGTSFFTAFLIETPFAMMRGYFWLIFLCLIILYTIFALKARIYYQKTNPKNQI</sequence>
<dbReference type="InterPro" id="IPR021359">
    <property type="entry name" value="DUF2812"/>
</dbReference>
<protein>
    <submittedName>
        <fullName evidence="2">DUF2812 domain-containing protein</fullName>
    </submittedName>
</protein>
<evidence type="ECO:0000313" key="2">
    <source>
        <dbReference type="EMBL" id="MPQ64719.1"/>
    </source>
</evidence>
<dbReference type="EMBL" id="SPSF01000055">
    <property type="protein sequence ID" value="MPQ64719.1"/>
    <property type="molecule type" value="Genomic_DNA"/>
</dbReference>
<evidence type="ECO:0000313" key="3">
    <source>
        <dbReference type="Proteomes" id="UP000342249"/>
    </source>
</evidence>
<proteinExistence type="predicted"/>
<organism evidence="2 3">
    <name type="scientific">Clostridium estertheticum</name>
    <dbReference type="NCBI Taxonomy" id="238834"/>
    <lineage>
        <taxon>Bacteria</taxon>
        <taxon>Bacillati</taxon>
        <taxon>Bacillota</taxon>
        <taxon>Clostridia</taxon>
        <taxon>Eubacteriales</taxon>
        <taxon>Clostridiaceae</taxon>
        <taxon>Clostridium</taxon>
    </lineage>
</organism>
<name>A0A5N7IUY1_9CLOT</name>
<comment type="caution">
    <text evidence="2">The sequence shown here is derived from an EMBL/GenBank/DDBJ whole genome shotgun (WGS) entry which is preliminary data.</text>
</comment>
<feature type="transmembrane region" description="Helical" evidence="1">
    <location>
        <begin position="174"/>
        <end position="192"/>
    </location>
</feature>
<dbReference type="Pfam" id="PF11193">
    <property type="entry name" value="DUF2812"/>
    <property type="match status" value="1"/>
</dbReference>
<gene>
    <name evidence="2" type="ORF">E4V82_21835</name>
</gene>
<accession>A0A5N7IUY1</accession>
<keyword evidence="1" id="KW-0472">Membrane</keyword>
<dbReference type="AlphaFoldDB" id="A0A5N7IUY1"/>
<feature type="transmembrane region" description="Helical" evidence="1">
    <location>
        <begin position="114"/>
        <end position="136"/>
    </location>
</feature>
<keyword evidence="1" id="KW-0812">Transmembrane</keyword>
<dbReference type="Proteomes" id="UP000342249">
    <property type="component" value="Unassembled WGS sequence"/>
</dbReference>
<dbReference type="RefSeq" id="WP_152753873.1">
    <property type="nucleotide sequence ID" value="NZ_JAHLDQ010000008.1"/>
</dbReference>